<comment type="caution">
    <text evidence="1">The sequence shown here is derived from an EMBL/GenBank/DDBJ whole genome shotgun (WGS) entry which is preliminary data.</text>
</comment>
<dbReference type="EMBL" id="WKMY01000002">
    <property type="protein sequence ID" value="MRY92587.1"/>
    <property type="molecule type" value="Genomic_DNA"/>
</dbReference>
<name>A0A7K0GSB5_PARDI</name>
<dbReference type="Proteomes" id="UP000461276">
    <property type="component" value="Unassembled WGS sequence"/>
</dbReference>
<evidence type="ECO:0000313" key="2">
    <source>
        <dbReference type="Proteomes" id="UP000461276"/>
    </source>
</evidence>
<evidence type="ECO:0008006" key="3">
    <source>
        <dbReference type="Google" id="ProtNLM"/>
    </source>
</evidence>
<evidence type="ECO:0000313" key="1">
    <source>
        <dbReference type="EMBL" id="MRY92587.1"/>
    </source>
</evidence>
<reference evidence="1 2" key="1">
    <citation type="journal article" date="2019" name="Nat. Med.">
        <title>A library of human gut bacterial isolates paired with longitudinal multiomics data enables mechanistic microbiome research.</title>
        <authorList>
            <person name="Poyet M."/>
            <person name="Groussin M."/>
            <person name="Gibbons S.M."/>
            <person name="Avila-Pacheco J."/>
            <person name="Jiang X."/>
            <person name="Kearney S.M."/>
            <person name="Perrotta A.R."/>
            <person name="Berdy B."/>
            <person name="Zhao S."/>
            <person name="Lieberman T.D."/>
            <person name="Swanson P.K."/>
            <person name="Smith M."/>
            <person name="Roesemann S."/>
            <person name="Alexander J.E."/>
            <person name="Rich S.A."/>
            <person name="Livny J."/>
            <person name="Vlamakis H."/>
            <person name="Clish C."/>
            <person name="Bullock K."/>
            <person name="Deik A."/>
            <person name="Scott J."/>
            <person name="Pierce K.A."/>
            <person name="Xavier R.J."/>
            <person name="Alm E.J."/>
        </authorList>
    </citation>
    <scope>NUCLEOTIDE SEQUENCE [LARGE SCALE GENOMIC DNA]</scope>
    <source>
        <strain evidence="1 2">BIOML-A9</strain>
    </source>
</reference>
<dbReference type="RefSeq" id="WP_154394930.1">
    <property type="nucleotide sequence ID" value="NZ_CP103079.1"/>
</dbReference>
<dbReference type="SUPFAM" id="SSF53756">
    <property type="entry name" value="UDP-Glycosyltransferase/glycogen phosphorylase"/>
    <property type="match status" value="1"/>
</dbReference>
<accession>A0A7K0GSB5</accession>
<dbReference type="AlphaFoldDB" id="A0A7K0GSB5"/>
<gene>
    <name evidence="1" type="ORF">GKD67_04920</name>
</gene>
<organism evidence="1 2">
    <name type="scientific">Parabacteroides distasonis</name>
    <dbReference type="NCBI Taxonomy" id="823"/>
    <lineage>
        <taxon>Bacteria</taxon>
        <taxon>Pseudomonadati</taxon>
        <taxon>Bacteroidota</taxon>
        <taxon>Bacteroidia</taxon>
        <taxon>Bacteroidales</taxon>
        <taxon>Tannerellaceae</taxon>
        <taxon>Parabacteroides</taxon>
    </lineage>
</organism>
<sequence length="412" mass="48434">MNIVIITAPYYPEMSAPAACINKYIQQLKYKYSIDIINPITREDFEPLGDPNLSLHYVSNRYWTWRMRCVDNMKKGKHVFWNRMFIQLFRIRTLLLGSFSYPTIQSWQLEAFYKELERIQSQKNIDVIISVVNPICSTFAALRFKERYPGVKWITYFTDPFTFHPLMYNTTLFKRLRKKRNYKWEKRIYDTADFNLFTAELYKSALSDFHQPLEKTICFKYILDRIKNKHASERQASSDVCKLLYAGSLYARRRNPEFALSVVSRIDGIALDMYVPFGNCDGIIAGYQSGKIKRYPAVDRDRYNELISDECDILVNIGNNVTLQIPSKMLELLSTGRPILNFYQLKDSNYEMIERYPLGLNIGLNDPDAVEKVSFFCKEMKGKQLSFEEVEKLFPENTLSNQLAILERLINE</sequence>
<protein>
    <recommendedName>
        <fullName evidence="3">Glycosyltransferase family 4 protein</fullName>
    </recommendedName>
</protein>
<proteinExistence type="predicted"/>